<dbReference type="SUPFAM" id="SSF48208">
    <property type="entry name" value="Six-hairpin glycosidases"/>
    <property type="match status" value="1"/>
</dbReference>
<dbReference type="EMBL" id="CP014586">
    <property type="protein sequence ID" value="ANZ76964.1"/>
    <property type="molecule type" value="Genomic_DNA"/>
</dbReference>
<dbReference type="Proteomes" id="UP000094565">
    <property type="component" value="Chromosome 3"/>
</dbReference>
<reference evidence="1 2" key="1">
    <citation type="submission" date="2016-02" db="EMBL/GenBank/DDBJ databases">
        <title>Comparative genomic and transcriptomic foundation for Pichia pastoris.</title>
        <authorList>
            <person name="Love K.R."/>
            <person name="Shah K.A."/>
            <person name="Whittaker C.A."/>
            <person name="Wu J."/>
            <person name="Bartlett M.C."/>
            <person name="Ma D."/>
            <person name="Leeson R.L."/>
            <person name="Priest M."/>
            <person name="Young S.K."/>
            <person name="Love J.C."/>
        </authorList>
    </citation>
    <scope>NUCLEOTIDE SEQUENCE [LARGE SCALE GENOMIC DNA]</scope>
    <source>
        <strain evidence="1 2">ATCC 28485</strain>
    </source>
</reference>
<dbReference type="PANTHER" id="PTHR31047:SF0">
    <property type="entry name" value="MEIOTICALLY UP-REGULATED GENE 157 PROTEIN"/>
    <property type="match status" value="1"/>
</dbReference>
<dbReference type="InterPro" id="IPR008313">
    <property type="entry name" value="GH125"/>
</dbReference>
<dbReference type="OrthoDB" id="7771656at2759"/>
<proteinExistence type="predicted"/>
<dbReference type="SMART" id="SM01149">
    <property type="entry name" value="DUF1237"/>
    <property type="match status" value="1"/>
</dbReference>
<dbReference type="Pfam" id="PF06824">
    <property type="entry name" value="Glyco_hydro_125"/>
    <property type="match status" value="1"/>
</dbReference>
<gene>
    <name evidence="1" type="ORF">ATY40_BA7503498</name>
</gene>
<accession>A0A1B2JFX0</accession>
<keyword evidence="2" id="KW-1185">Reference proteome</keyword>
<dbReference type="GO" id="GO:0005975">
    <property type="term" value="P:carbohydrate metabolic process"/>
    <property type="evidence" value="ECO:0007669"/>
    <property type="project" value="InterPro"/>
</dbReference>
<dbReference type="AlphaFoldDB" id="A0A1B2JFX0"/>
<dbReference type="PANTHER" id="PTHR31047">
    <property type="entry name" value="MEIOTICALLY UP-REGULATED GENE 157 PROTEIN"/>
    <property type="match status" value="1"/>
</dbReference>
<organism evidence="1 2">
    <name type="scientific">Komagataella pastoris</name>
    <name type="common">Yeast</name>
    <name type="synonym">Pichia pastoris</name>
    <dbReference type="NCBI Taxonomy" id="4922"/>
    <lineage>
        <taxon>Eukaryota</taxon>
        <taxon>Fungi</taxon>
        <taxon>Dikarya</taxon>
        <taxon>Ascomycota</taxon>
        <taxon>Saccharomycotina</taxon>
        <taxon>Pichiomycetes</taxon>
        <taxon>Pichiales</taxon>
        <taxon>Pichiaceae</taxon>
        <taxon>Komagataella</taxon>
    </lineage>
</organism>
<protein>
    <submittedName>
        <fullName evidence="1">BA75_03498T0</fullName>
    </submittedName>
</protein>
<dbReference type="GO" id="GO:0004553">
    <property type="term" value="F:hydrolase activity, hydrolyzing O-glycosyl compounds"/>
    <property type="evidence" value="ECO:0007669"/>
    <property type="project" value="UniProtKB-ARBA"/>
</dbReference>
<evidence type="ECO:0000313" key="2">
    <source>
        <dbReference type="Proteomes" id="UP000094565"/>
    </source>
</evidence>
<name>A0A1B2JFX0_PICPA</name>
<dbReference type="InterPro" id="IPR008928">
    <property type="entry name" value="6-hairpin_glycosidase_sf"/>
</dbReference>
<dbReference type="InterPro" id="IPR012341">
    <property type="entry name" value="6hp_glycosidase-like_sf"/>
</dbReference>
<dbReference type="Gene3D" id="1.50.10.10">
    <property type="match status" value="1"/>
</dbReference>
<evidence type="ECO:0000313" key="1">
    <source>
        <dbReference type="EMBL" id="ANZ76964.1"/>
    </source>
</evidence>
<sequence length="570" mass="65056">MKYYTLNRRFRQTKVMLAIILALSLFFYLRSINQEDTNAEQVDLFSSDLGDVVPEAPKNKHHHWFSSKCPDYLEYSEERHEPFSEGPLKLPYMRPPEECRTFKSVAVERTLEALEPRFKDPDLFRLLENCLPNTLDTTILWTDFEDANDLRSFIVTGDIHAEWLRDAARQLSVYQPFVKHDKQLQLLMKGAINQQALFISRQPYCNAFQPPKESKVHRKPSAVDFVSPHPNYYVSFECKWELDSLASFLTLSNEYYENTGDSSFVNEVWLRAFEVILIVLQKQSSPTFNPDTGTLLSFPYKFQRETRIGSETLPLAGTGNPINGGTGLVRSAFRPSDDSTIFQFLIPANAHMAVELSKISYLLKSKQDSTGNIAMFVDAAHQFSESIKVGIKNNAIFDHPKHGKIYAYEIDGYGSALFMDDANIPSLLSLPELGFLEVDDPIYNNTRQMILSKSNPYFLQSRFFEGVGGPHIGLQNAWPMSLLMAIRTTDDEQIITKYLELVKSTTAGLGLMHESINVYIPKGGAYTRPWFSWCNSEFGKTILDLASRKPHLIFKEDYVESVNIDSLLSK</sequence>